<evidence type="ECO:0000259" key="6">
    <source>
        <dbReference type="Pfam" id="PF00724"/>
    </source>
</evidence>
<dbReference type="PANTHER" id="PTHR22893">
    <property type="entry name" value="NADH OXIDOREDUCTASE-RELATED"/>
    <property type="match status" value="1"/>
</dbReference>
<dbReference type="GO" id="GO:0031408">
    <property type="term" value="P:oxylipin biosynthetic process"/>
    <property type="evidence" value="ECO:0007669"/>
    <property type="project" value="TreeGrafter"/>
</dbReference>
<dbReference type="InterPro" id="IPR045247">
    <property type="entry name" value="Oye-like"/>
</dbReference>
<dbReference type="Gene3D" id="3.20.20.70">
    <property type="entry name" value="Aldolase class I"/>
    <property type="match status" value="1"/>
</dbReference>
<keyword evidence="3" id="KW-0285">Flavoprotein</keyword>
<organism evidence="7">
    <name type="scientific">Salix viminalis</name>
    <name type="common">Common osier</name>
    <name type="synonym">Basket willow</name>
    <dbReference type="NCBI Taxonomy" id="40686"/>
    <lineage>
        <taxon>Eukaryota</taxon>
        <taxon>Viridiplantae</taxon>
        <taxon>Streptophyta</taxon>
        <taxon>Embryophyta</taxon>
        <taxon>Tracheophyta</taxon>
        <taxon>Spermatophyta</taxon>
        <taxon>Magnoliopsida</taxon>
        <taxon>eudicotyledons</taxon>
        <taxon>Gunneridae</taxon>
        <taxon>Pentapetalae</taxon>
        <taxon>rosids</taxon>
        <taxon>fabids</taxon>
        <taxon>Malpighiales</taxon>
        <taxon>Salicaceae</taxon>
        <taxon>Saliceae</taxon>
        <taxon>Salix</taxon>
    </lineage>
</organism>
<dbReference type="SUPFAM" id="SSF51395">
    <property type="entry name" value="FMN-linked oxidoreductases"/>
    <property type="match status" value="1"/>
</dbReference>
<dbReference type="Pfam" id="PF00724">
    <property type="entry name" value="Oxidored_FMN"/>
    <property type="match status" value="1"/>
</dbReference>
<dbReference type="PANTHER" id="PTHR22893:SF112">
    <property type="entry name" value="12-OXOPHYTODIENOATE REDUCTASE 3"/>
    <property type="match status" value="1"/>
</dbReference>
<dbReference type="GO" id="GO:0010181">
    <property type="term" value="F:FMN binding"/>
    <property type="evidence" value="ECO:0007669"/>
    <property type="project" value="InterPro"/>
</dbReference>
<keyword evidence="4" id="KW-0288">FMN</keyword>
<reference evidence="7" key="1">
    <citation type="submission" date="2019-03" db="EMBL/GenBank/DDBJ databases">
        <authorList>
            <person name="Mank J."/>
            <person name="Almeida P."/>
        </authorList>
    </citation>
    <scope>NUCLEOTIDE SEQUENCE</scope>
    <source>
        <strain evidence="7">78183</strain>
    </source>
</reference>
<dbReference type="InterPro" id="IPR013785">
    <property type="entry name" value="Aldolase_TIM"/>
</dbReference>
<dbReference type="GO" id="GO:0009695">
    <property type="term" value="P:jasmonic acid biosynthetic process"/>
    <property type="evidence" value="ECO:0007669"/>
    <property type="project" value="TreeGrafter"/>
</dbReference>
<comment type="cofactor">
    <cofactor evidence="1">
        <name>FMN</name>
        <dbReference type="ChEBI" id="CHEBI:58210"/>
    </cofactor>
</comment>
<gene>
    <name evidence="7" type="ORF">SVIM_LOCUS391666</name>
</gene>
<feature type="domain" description="NADH:flavin oxidoreductase/NADH oxidase N-terminal" evidence="6">
    <location>
        <begin position="44"/>
        <end position="208"/>
    </location>
</feature>
<evidence type="ECO:0000256" key="2">
    <source>
        <dbReference type="ARBA" id="ARBA00005979"/>
    </source>
</evidence>
<evidence type="ECO:0000256" key="5">
    <source>
        <dbReference type="ARBA" id="ARBA00022857"/>
    </source>
</evidence>
<comment type="similarity">
    <text evidence="2">Belongs to the NADH:flavin oxidoreductase/NADH oxidase family.</text>
</comment>
<evidence type="ECO:0000256" key="3">
    <source>
        <dbReference type="ARBA" id="ARBA00022630"/>
    </source>
</evidence>
<sequence length="225" mass="24753">MDTGWCWRHDNAGRCLGYQGMRWWSTTRRGQLPADLSSLKALSSLQLLQDAQVQAWKKVVDAVHAKGSIIFCQLWHVGRASHQVYQPGGAAPISSTNKAISNRWRILMPDGTYGTYPAPRALGTSEILEVVEHYSQAALNAIRAGFDGIEIHGAHGYLIDQFLKDGINDRSDDYGGSMENRCRFLMQVIQAVISAVGAERVAFRMSPAIDHLDAADSDPLNLGLS</sequence>
<evidence type="ECO:0000313" key="7">
    <source>
        <dbReference type="EMBL" id="VFU55241.1"/>
    </source>
</evidence>
<dbReference type="GO" id="GO:0016629">
    <property type="term" value="F:12-oxophytodienoate reductase activity"/>
    <property type="evidence" value="ECO:0007669"/>
    <property type="project" value="TreeGrafter"/>
</dbReference>
<protein>
    <recommendedName>
        <fullName evidence="6">NADH:flavin oxidoreductase/NADH oxidase N-terminal domain-containing protein</fullName>
    </recommendedName>
</protein>
<name>A0A6N2MQC1_SALVM</name>
<evidence type="ECO:0000256" key="1">
    <source>
        <dbReference type="ARBA" id="ARBA00001917"/>
    </source>
</evidence>
<dbReference type="AlphaFoldDB" id="A0A6N2MQC1"/>
<dbReference type="InterPro" id="IPR001155">
    <property type="entry name" value="OxRdtase_FMN_N"/>
</dbReference>
<keyword evidence="5" id="KW-0521">NADP</keyword>
<evidence type="ECO:0000256" key="4">
    <source>
        <dbReference type="ARBA" id="ARBA00022643"/>
    </source>
</evidence>
<dbReference type="GO" id="GO:0005777">
    <property type="term" value="C:peroxisome"/>
    <property type="evidence" value="ECO:0007669"/>
    <property type="project" value="TreeGrafter"/>
</dbReference>
<accession>A0A6N2MQC1</accession>
<proteinExistence type="inferred from homology"/>
<dbReference type="EMBL" id="CAADRP010001874">
    <property type="protein sequence ID" value="VFU55241.1"/>
    <property type="molecule type" value="Genomic_DNA"/>
</dbReference>